<dbReference type="Proteomes" id="UP000463883">
    <property type="component" value="Chromosome"/>
</dbReference>
<dbReference type="Gene3D" id="3.40.50.300">
    <property type="entry name" value="P-loop containing nucleotide triphosphate hydrolases"/>
    <property type="match status" value="1"/>
</dbReference>
<comment type="similarity">
    <text evidence="1">Belongs to the EutP/PduV family.</text>
</comment>
<keyword evidence="3" id="KW-1185">Reference proteome</keyword>
<evidence type="ECO:0000256" key="1">
    <source>
        <dbReference type="PIRNR" id="PIRNR036409"/>
    </source>
</evidence>
<evidence type="ECO:0000313" key="3">
    <source>
        <dbReference type="Proteomes" id="UP000463883"/>
    </source>
</evidence>
<dbReference type="SUPFAM" id="SSF52540">
    <property type="entry name" value="P-loop containing nucleoside triphosphate hydrolases"/>
    <property type="match status" value="1"/>
</dbReference>
<dbReference type="KEGG" id="amic:Ami3637_00945"/>
<dbReference type="InterPro" id="IPR027417">
    <property type="entry name" value="P-loop_NTPase"/>
</dbReference>
<dbReference type="AlphaFoldDB" id="A0A6P1MDD9"/>
<dbReference type="PANTHER" id="PTHR40453:SF1">
    <property type="entry name" value="PROTEIN YOEF"/>
    <property type="match status" value="1"/>
</dbReference>
<keyword evidence="1" id="KW-0547">Nucleotide-binding</keyword>
<evidence type="ECO:0000313" key="2">
    <source>
        <dbReference type="EMBL" id="QHI71143.1"/>
    </source>
</evidence>
<accession>A0A6P1MDD9</accession>
<name>A0A6P1MDD9_9FIRM</name>
<dbReference type="RefSeq" id="WP_162360919.1">
    <property type="nucleotide sequence ID" value="NZ_CP047591.1"/>
</dbReference>
<dbReference type="CDD" id="cd00882">
    <property type="entry name" value="Ras_like_GTPase"/>
    <property type="match status" value="1"/>
</dbReference>
<dbReference type="EMBL" id="CP047591">
    <property type="protein sequence ID" value="QHI71143.1"/>
    <property type="molecule type" value="Genomic_DNA"/>
</dbReference>
<organism evidence="2 3">
    <name type="scientific">Aminipila terrae</name>
    <dbReference type="NCBI Taxonomy" id="2697030"/>
    <lineage>
        <taxon>Bacteria</taxon>
        <taxon>Bacillati</taxon>
        <taxon>Bacillota</taxon>
        <taxon>Clostridia</taxon>
        <taxon>Peptostreptococcales</taxon>
        <taxon>Anaerovoracaceae</taxon>
        <taxon>Aminipila</taxon>
    </lineage>
</organism>
<dbReference type="GO" id="GO:0006576">
    <property type="term" value="P:biogenic amine metabolic process"/>
    <property type="evidence" value="ECO:0007669"/>
    <property type="project" value="InterPro"/>
</dbReference>
<dbReference type="PIRSF" id="PIRSF036409">
    <property type="entry name" value="EutP_PduV"/>
    <property type="match status" value="1"/>
</dbReference>
<protein>
    <submittedName>
        <fullName evidence="2">EutP/PduV family microcompartment system protein</fullName>
    </submittedName>
</protein>
<dbReference type="GO" id="GO:0005524">
    <property type="term" value="F:ATP binding"/>
    <property type="evidence" value="ECO:0007669"/>
    <property type="project" value="UniProtKB-UniRule"/>
</dbReference>
<sequence length="147" mass="16628">MDKKRVILIGRSMAGKTTLCQYINNEEIKYYKTQTVHLINDHLIDTPGEYLERRYMRGALSVSAADADIIMLVQDATEDGTMFPPNFSSMYCKPCVGIITKSDIATPKQLEYAEKYLKLAGAGEIFITSSMKGTGFKELMKYFEEDI</sequence>
<dbReference type="Pfam" id="PF10662">
    <property type="entry name" value="PduV-EutP"/>
    <property type="match status" value="1"/>
</dbReference>
<reference evidence="2 3" key="1">
    <citation type="submission" date="2020-01" db="EMBL/GenBank/DDBJ databases">
        <title>Genomic analysis of Aminipila sp. CBA3637.</title>
        <authorList>
            <person name="Kim Y.B."/>
            <person name="Roh S.W."/>
        </authorList>
    </citation>
    <scope>NUCLEOTIDE SEQUENCE [LARGE SCALE GENOMIC DNA]</scope>
    <source>
        <strain evidence="2 3">CBA3637</strain>
    </source>
</reference>
<dbReference type="NCBIfam" id="TIGR02528">
    <property type="entry name" value="EutP"/>
    <property type="match status" value="1"/>
</dbReference>
<dbReference type="InterPro" id="IPR012381">
    <property type="entry name" value="EutP_PduV"/>
</dbReference>
<proteinExistence type="inferred from homology"/>
<gene>
    <name evidence="2" type="primary">eutP</name>
    <name evidence="2" type="ORF">Ami3637_00945</name>
</gene>
<dbReference type="PANTHER" id="PTHR40453">
    <property type="entry name" value="PROTEIN YOEF"/>
    <property type="match status" value="1"/>
</dbReference>